<evidence type="ECO:0000256" key="3">
    <source>
        <dbReference type="ARBA" id="ARBA00022989"/>
    </source>
</evidence>
<accession>A0A543IZ26</accession>
<evidence type="ECO:0000256" key="5">
    <source>
        <dbReference type="SAM" id="Phobius"/>
    </source>
</evidence>
<feature type="transmembrane region" description="Helical" evidence="5">
    <location>
        <begin position="105"/>
        <end position="124"/>
    </location>
</feature>
<reference evidence="7 8" key="1">
    <citation type="submission" date="2019-06" db="EMBL/GenBank/DDBJ databases">
        <title>Sequencing the genomes of 1000 actinobacteria strains.</title>
        <authorList>
            <person name="Klenk H.-P."/>
        </authorList>
    </citation>
    <scope>NUCLEOTIDE SEQUENCE [LARGE SCALE GENOMIC DNA]</scope>
    <source>
        <strain evidence="7 8">DSM 43186</strain>
    </source>
</reference>
<evidence type="ECO:0000313" key="8">
    <source>
        <dbReference type="Proteomes" id="UP000319213"/>
    </source>
</evidence>
<sequence length="139" mass="14775">MTGKLRPASEARRAFSSAVDAILSLAGGLAGAAALSVDPAEGTVRLGEPRFWIALAGIALGVSFCNHVVLTALGLASVGKLLTGTRLVRESDGARPGLLQMVRRWLWGFYWMLVIVPISVASMSDVNQEDMAGLRLVRR</sequence>
<name>A0A543IZ26_9ACTN</name>
<comment type="subcellular location">
    <subcellularLocation>
        <location evidence="1">Membrane</location>
        <topology evidence="1">Multi-pass membrane protein</topology>
    </subcellularLocation>
</comment>
<dbReference type="AlphaFoldDB" id="A0A543IZ26"/>
<evidence type="ECO:0000313" key="7">
    <source>
        <dbReference type="EMBL" id="TQM75823.1"/>
    </source>
</evidence>
<evidence type="ECO:0000256" key="1">
    <source>
        <dbReference type="ARBA" id="ARBA00004141"/>
    </source>
</evidence>
<feature type="domain" description="RDD" evidence="6">
    <location>
        <begin position="11"/>
        <end position="117"/>
    </location>
</feature>
<feature type="transmembrane region" description="Helical" evidence="5">
    <location>
        <begin position="52"/>
        <end position="76"/>
    </location>
</feature>
<keyword evidence="2 5" id="KW-0812">Transmembrane</keyword>
<gene>
    <name evidence="7" type="ORF">FHX40_2543</name>
</gene>
<dbReference type="Pfam" id="PF06271">
    <property type="entry name" value="RDD"/>
    <property type="match status" value="1"/>
</dbReference>
<dbReference type="GO" id="GO:0016020">
    <property type="term" value="C:membrane"/>
    <property type="evidence" value="ECO:0007669"/>
    <property type="project" value="UniProtKB-SubCell"/>
</dbReference>
<keyword evidence="8" id="KW-1185">Reference proteome</keyword>
<proteinExistence type="predicted"/>
<evidence type="ECO:0000259" key="6">
    <source>
        <dbReference type="Pfam" id="PF06271"/>
    </source>
</evidence>
<dbReference type="RefSeq" id="WP_211350249.1">
    <property type="nucleotide sequence ID" value="NZ_BMPV01000001.1"/>
</dbReference>
<protein>
    <submittedName>
        <fullName evidence="7">RDD family protein</fullName>
    </submittedName>
</protein>
<evidence type="ECO:0000256" key="4">
    <source>
        <dbReference type="ARBA" id="ARBA00023136"/>
    </source>
</evidence>
<organism evidence="7 8">
    <name type="scientific">Thermopolyspora flexuosa</name>
    <dbReference type="NCBI Taxonomy" id="103836"/>
    <lineage>
        <taxon>Bacteria</taxon>
        <taxon>Bacillati</taxon>
        <taxon>Actinomycetota</taxon>
        <taxon>Actinomycetes</taxon>
        <taxon>Streptosporangiales</taxon>
        <taxon>Streptosporangiaceae</taxon>
        <taxon>Thermopolyspora</taxon>
    </lineage>
</organism>
<evidence type="ECO:0000256" key="2">
    <source>
        <dbReference type="ARBA" id="ARBA00022692"/>
    </source>
</evidence>
<keyword evidence="3 5" id="KW-1133">Transmembrane helix</keyword>
<keyword evidence="4 5" id="KW-0472">Membrane</keyword>
<dbReference type="EMBL" id="VFPQ01000001">
    <property type="protein sequence ID" value="TQM75823.1"/>
    <property type="molecule type" value="Genomic_DNA"/>
</dbReference>
<comment type="caution">
    <text evidence="7">The sequence shown here is derived from an EMBL/GenBank/DDBJ whole genome shotgun (WGS) entry which is preliminary data.</text>
</comment>
<dbReference type="Proteomes" id="UP000319213">
    <property type="component" value="Unassembled WGS sequence"/>
</dbReference>
<dbReference type="InterPro" id="IPR010432">
    <property type="entry name" value="RDD"/>
</dbReference>